<evidence type="ECO:0000313" key="2">
    <source>
        <dbReference type="Proteomes" id="UP000183894"/>
    </source>
</evidence>
<evidence type="ECO:0000313" key="1">
    <source>
        <dbReference type="EMBL" id="SEL19912.1"/>
    </source>
</evidence>
<organism evidence="1 2">
    <name type="scientific">Haloferax larsenii</name>
    <dbReference type="NCBI Taxonomy" id="302484"/>
    <lineage>
        <taxon>Archaea</taxon>
        <taxon>Methanobacteriati</taxon>
        <taxon>Methanobacteriota</taxon>
        <taxon>Stenosarchaea group</taxon>
        <taxon>Halobacteria</taxon>
        <taxon>Halobacteriales</taxon>
        <taxon>Haloferacaceae</taxon>
        <taxon>Haloferax</taxon>
    </lineage>
</organism>
<dbReference type="Proteomes" id="UP000183894">
    <property type="component" value="Unassembled WGS sequence"/>
</dbReference>
<sequence>MDVYLMTTDGDKRFSQVADIAEVTEERVQVVYLDGSREMVDGYIFAVFEGAWQMWLDTGSGILRVDPAEGPILTLPFTSDSDLIKFQYDGLKRSHGGRIKRLKRSDL</sequence>
<dbReference type="AlphaFoldDB" id="A0A1H7N8I8"/>
<dbReference type="EMBL" id="FOAD01000003">
    <property type="protein sequence ID" value="SEL19912.1"/>
    <property type="molecule type" value="Genomic_DNA"/>
</dbReference>
<accession>A0A1H7N8I8</accession>
<gene>
    <name evidence="1" type="ORF">SAMN04488691_103227</name>
</gene>
<protein>
    <submittedName>
        <fullName evidence="1">Uncharacterized protein</fullName>
    </submittedName>
</protein>
<name>A0A1H7N8I8_HALLR</name>
<reference evidence="1 2" key="1">
    <citation type="submission" date="2016-10" db="EMBL/GenBank/DDBJ databases">
        <authorList>
            <person name="de Groot N.N."/>
        </authorList>
    </citation>
    <scope>NUCLEOTIDE SEQUENCE [LARGE SCALE GENOMIC DNA]</scope>
    <source>
        <strain evidence="1 2">CDM_5</strain>
    </source>
</reference>
<proteinExistence type="predicted"/>